<evidence type="ECO:0000256" key="1">
    <source>
        <dbReference type="SAM" id="Phobius"/>
    </source>
</evidence>
<dbReference type="RefSeq" id="WP_125094980.1">
    <property type="nucleotide sequence ID" value="NZ_RRUE01000001.1"/>
</dbReference>
<name>A0A3R8NTL3_9BURK</name>
<sequence>MCLFAMGTSMGRLGCFSPGGITVATGFILASVAMFILDRNHVVSFPLYLTIIISVGQVFIVTSLYYFINRP</sequence>
<organism evidence="2 3">
    <name type="scientific">Lautropia dentalis</name>
    <dbReference type="NCBI Taxonomy" id="2490857"/>
    <lineage>
        <taxon>Bacteria</taxon>
        <taxon>Pseudomonadati</taxon>
        <taxon>Pseudomonadota</taxon>
        <taxon>Betaproteobacteria</taxon>
        <taxon>Burkholderiales</taxon>
        <taxon>Burkholderiaceae</taxon>
        <taxon>Lautropia</taxon>
    </lineage>
</organism>
<dbReference type="EMBL" id="RRUE01000001">
    <property type="protein sequence ID" value="RRN45551.1"/>
    <property type="molecule type" value="Genomic_DNA"/>
</dbReference>
<keyword evidence="3" id="KW-1185">Reference proteome</keyword>
<comment type="caution">
    <text evidence="2">The sequence shown here is derived from an EMBL/GenBank/DDBJ whole genome shotgun (WGS) entry which is preliminary data.</text>
</comment>
<keyword evidence="1" id="KW-0472">Membrane</keyword>
<gene>
    <name evidence="2" type="ORF">EHV23_05050</name>
</gene>
<feature type="transmembrane region" description="Helical" evidence="1">
    <location>
        <begin position="48"/>
        <end position="68"/>
    </location>
</feature>
<keyword evidence="1" id="KW-0812">Transmembrane</keyword>
<evidence type="ECO:0000313" key="2">
    <source>
        <dbReference type="EMBL" id="RRN45551.1"/>
    </source>
</evidence>
<feature type="transmembrane region" description="Helical" evidence="1">
    <location>
        <begin position="12"/>
        <end position="36"/>
    </location>
</feature>
<dbReference type="Proteomes" id="UP000270261">
    <property type="component" value="Unassembled WGS sequence"/>
</dbReference>
<evidence type="ECO:0000313" key="3">
    <source>
        <dbReference type="Proteomes" id="UP000270261"/>
    </source>
</evidence>
<keyword evidence="1" id="KW-1133">Transmembrane helix</keyword>
<dbReference type="AlphaFoldDB" id="A0A3R8NTL3"/>
<accession>A0A3R8NTL3</accession>
<proteinExistence type="predicted"/>
<reference evidence="2 3" key="1">
    <citation type="submission" date="2018-11" db="EMBL/GenBank/DDBJ databases">
        <title>Genome sequencing of Lautropia sp. KCOM 2505 (= ChDC F240).</title>
        <authorList>
            <person name="Kook J.-K."/>
            <person name="Park S.-N."/>
            <person name="Lim Y.K."/>
        </authorList>
    </citation>
    <scope>NUCLEOTIDE SEQUENCE [LARGE SCALE GENOMIC DNA]</scope>
    <source>
        <strain evidence="2 3">KCOM 2505</strain>
    </source>
</reference>
<protein>
    <submittedName>
        <fullName evidence="2">Uncharacterized protein</fullName>
    </submittedName>
</protein>